<dbReference type="Pfam" id="PF01882">
    <property type="entry name" value="DUF58"/>
    <property type="match status" value="1"/>
</dbReference>
<protein>
    <submittedName>
        <fullName evidence="2">DUF58 domain-containing protein</fullName>
    </submittedName>
</protein>
<evidence type="ECO:0000313" key="3">
    <source>
        <dbReference type="Proteomes" id="UP000641152"/>
    </source>
</evidence>
<proteinExistence type="predicted"/>
<evidence type="ECO:0000259" key="1">
    <source>
        <dbReference type="Pfam" id="PF01882"/>
    </source>
</evidence>
<reference evidence="2 3" key="1">
    <citation type="submission" date="2020-09" db="EMBL/GenBank/DDBJ databases">
        <title>Methylomonas albis sp. nov. and Methylomonas fluvii sp. nov.: Two cold-adapted methanotrophs from the River Elbe and an amended description of Methylovulum psychrotolerans strain Eb1.</title>
        <authorList>
            <person name="Bussmann I.K."/>
            <person name="Klings K.-W."/>
            <person name="Warnstedt J."/>
            <person name="Hoppert M."/>
            <person name="Saborowski A."/>
            <person name="Horn F."/>
            <person name="Liebner S."/>
        </authorList>
    </citation>
    <scope>NUCLEOTIDE SEQUENCE [LARGE SCALE GENOMIC DNA]</scope>
    <source>
        <strain evidence="2 3">EbB</strain>
    </source>
</reference>
<organism evidence="2 3">
    <name type="scientific">Methylomonas fluvii</name>
    <dbReference type="NCBI Taxonomy" id="1854564"/>
    <lineage>
        <taxon>Bacteria</taxon>
        <taxon>Pseudomonadati</taxon>
        <taxon>Pseudomonadota</taxon>
        <taxon>Gammaproteobacteria</taxon>
        <taxon>Methylococcales</taxon>
        <taxon>Methylococcaceae</taxon>
        <taxon>Methylomonas</taxon>
    </lineage>
</organism>
<name>A0ABR9D8I8_9GAMM</name>
<accession>A0ABR9D8I8</accession>
<dbReference type="RefSeq" id="WP_192392293.1">
    <property type="nucleotide sequence ID" value="NZ_CAJHIU010000001.1"/>
</dbReference>
<dbReference type="PANTHER" id="PTHR33608">
    <property type="entry name" value="BLL2464 PROTEIN"/>
    <property type="match status" value="1"/>
</dbReference>
<gene>
    <name evidence="2" type="ORF">EBB_02335</name>
</gene>
<comment type="caution">
    <text evidence="2">The sequence shown here is derived from an EMBL/GenBank/DDBJ whole genome shotgun (WGS) entry which is preliminary data.</text>
</comment>
<keyword evidence="3" id="KW-1185">Reference proteome</keyword>
<dbReference type="InterPro" id="IPR002881">
    <property type="entry name" value="DUF58"/>
</dbReference>
<dbReference type="EMBL" id="JACXST010000001">
    <property type="protein sequence ID" value="MBD9359403.1"/>
    <property type="molecule type" value="Genomic_DNA"/>
</dbReference>
<evidence type="ECO:0000313" key="2">
    <source>
        <dbReference type="EMBL" id="MBD9359403.1"/>
    </source>
</evidence>
<feature type="domain" description="DUF58" evidence="1">
    <location>
        <begin position="194"/>
        <end position="361"/>
    </location>
</feature>
<dbReference type="PANTHER" id="PTHR33608:SF3">
    <property type="entry name" value="SLR2013 PROTEIN"/>
    <property type="match status" value="1"/>
</dbReference>
<dbReference type="Proteomes" id="UP000641152">
    <property type="component" value="Unassembled WGS sequence"/>
</dbReference>
<sequence length="432" mass="48401">MSISRLTLLLAGLIILLAIVGIWSGEPLQGFWRWPAALLITLMAWERFRLTDNIELHRQIPATLALGESVGYSIQVSNRAGSKVRFETQSDYPTAISGDNSLQPWLLGAHETQSRQFSITPTRLGCTSLGSLYLKQLGAFGLCWWTRRIDDDIAMRIEPARLNNFVDLSGMQQLGSRGSALARSSGVEFLDLSEYRRGDSLRSIDWKATARRGKPMVRHFEREHLLEIAVLIDCGLSSRLQSEHMDRLHHYINVAAKLTEFASNQGDRIACLAYAQQTVDKTPMAGGMKSVRAIRQLLSRLTVFNENANALNAALEVKQLLKRRGLVIFLTELEQPEAALQLVQAGKLLSTKHQVLVATLDEPAIGDDLKQNGVYWQDPYRKFAILEYLRGRELTRKRLQGSGVAVTSATAQNLDRQILAYYRNKRDTIAAA</sequence>